<dbReference type="Proteomes" id="UP000261560">
    <property type="component" value="Unplaced"/>
</dbReference>
<dbReference type="Gene3D" id="1.10.238.10">
    <property type="entry name" value="EF-hand"/>
    <property type="match status" value="1"/>
</dbReference>
<evidence type="ECO:0000313" key="2">
    <source>
        <dbReference type="Ensembl" id="ENSOMEP00000006621.1"/>
    </source>
</evidence>
<dbReference type="Ensembl" id="ENSOMET00000005502.1">
    <property type="protein sequence ID" value="ENSOMEP00000006621.1"/>
    <property type="gene ID" value="ENSOMEG00000007671.1"/>
</dbReference>
<dbReference type="GO" id="GO:0005509">
    <property type="term" value="F:calcium ion binding"/>
    <property type="evidence" value="ECO:0007669"/>
    <property type="project" value="InterPro"/>
</dbReference>
<dbReference type="PaxDb" id="30732-ENSOMEP00000006621"/>
<dbReference type="PROSITE" id="PS50222">
    <property type="entry name" value="EF_HAND_2"/>
    <property type="match status" value="1"/>
</dbReference>
<evidence type="ECO:0000259" key="1">
    <source>
        <dbReference type="PROSITE" id="PS50222"/>
    </source>
</evidence>
<reference evidence="2" key="2">
    <citation type="submission" date="2025-09" db="UniProtKB">
        <authorList>
            <consortium name="Ensembl"/>
        </authorList>
    </citation>
    <scope>IDENTIFICATION</scope>
</reference>
<dbReference type="InterPro" id="IPR011992">
    <property type="entry name" value="EF-hand-dom_pair"/>
</dbReference>
<dbReference type="SUPFAM" id="SSF47473">
    <property type="entry name" value="EF-hand"/>
    <property type="match status" value="1"/>
</dbReference>
<dbReference type="AlphaFoldDB" id="A0A3B3BM28"/>
<keyword evidence="3" id="KW-1185">Reference proteome</keyword>
<accession>A0A3B3BM28</accession>
<proteinExistence type="predicted"/>
<sequence length="73" mass="8559">MLIIFGHYAGKEGDPKTLIKSRYTWNSCKYNSRFEKQEAIDEFFEKLDQDGDEVVDFQDYVVTVTNLALMLNE</sequence>
<name>A0A3B3BM28_ORYME</name>
<dbReference type="InterPro" id="IPR002048">
    <property type="entry name" value="EF_hand_dom"/>
</dbReference>
<evidence type="ECO:0000313" key="3">
    <source>
        <dbReference type="Proteomes" id="UP000261560"/>
    </source>
</evidence>
<protein>
    <recommendedName>
        <fullName evidence="1">EF-hand domain-containing protein</fullName>
    </recommendedName>
</protein>
<feature type="domain" description="EF-hand" evidence="1">
    <location>
        <begin position="35"/>
        <end position="70"/>
    </location>
</feature>
<reference evidence="2" key="1">
    <citation type="submission" date="2025-08" db="UniProtKB">
        <authorList>
            <consortium name="Ensembl"/>
        </authorList>
    </citation>
    <scope>IDENTIFICATION</scope>
</reference>
<organism evidence="2 3">
    <name type="scientific">Oryzias melastigma</name>
    <name type="common">Marine medaka</name>
    <dbReference type="NCBI Taxonomy" id="30732"/>
    <lineage>
        <taxon>Eukaryota</taxon>
        <taxon>Metazoa</taxon>
        <taxon>Chordata</taxon>
        <taxon>Craniata</taxon>
        <taxon>Vertebrata</taxon>
        <taxon>Euteleostomi</taxon>
        <taxon>Actinopterygii</taxon>
        <taxon>Neopterygii</taxon>
        <taxon>Teleostei</taxon>
        <taxon>Neoteleostei</taxon>
        <taxon>Acanthomorphata</taxon>
        <taxon>Ovalentaria</taxon>
        <taxon>Atherinomorphae</taxon>
        <taxon>Beloniformes</taxon>
        <taxon>Adrianichthyidae</taxon>
        <taxon>Oryziinae</taxon>
        <taxon>Oryzias</taxon>
    </lineage>
</organism>